<evidence type="ECO:0000256" key="1">
    <source>
        <dbReference type="SAM" id="MobiDB-lite"/>
    </source>
</evidence>
<accession>A0A075A1T1</accession>
<feature type="domain" description="Methyltransferase type 11" evidence="2">
    <location>
        <begin position="715"/>
        <end position="816"/>
    </location>
</feature>
<gene>
    <name evidence="3" type="ORF">T265_03889</name>
</gene>
<dbReference type="CTD" id="20318076"/>
<dbReference type="Proteomes" id="UP000054324">
    <property type="component" value="Unassembled WGS sequence"/>
</dbReference>
<dbReference type="GeneID" id="20318076"/>
<dbReference type="STRING" id="6198.A0A075A1T1"/>
<dbReference type="Pfam" id="PF08241">
    <property type="entry name" value="Methyltransf_11"/>
    <property type="match status" value="1"/>
</dbReference>
<feature type="compositionally biased region" description="Polar residues" evidence="1">
    <location>
        <begin position="497"/>
        <end position="518"/>
    </location>
</feature>
<dbReference type="AlphaFoldDB" id="A0A075A1T1"/>
<dbReference type="CDD" id="cd02440">
    <property type="entry name" value="AdoMet_MTases"/>
    <property type="match status" value="1"/>
</dbReference>
<dbReference type="GO" id="GO:0008757">
    <property type="term" value="F:S-adenosylmethionine-dependent methyltransferase activity"/>
    <property type="evidence" value="ECO:0007669"/>
    <property type="project" value="InterPro"/>
</dbReference>
<sequence length="923" mass="100967">MDQQNPNGKLELKISATLKRLDQLLALLDGYKPVLEHNANSAAVEIKANFDGLIDALHQRQVNLLKQLDKVYKEKIALIDSSKQTIEALRAGITSCVSTRNANDSRIHDYIARSESVLLNSSSAPFVSFRADRSTLHQAIANYGRVASRYSGHFADPSQPSTCLPLAVEEEDNHEESHEHTTMFTHVSGSCSCVKPHWRQWLFSAAHDCTPAQTLKDEAHRLPTPILPNSNATSEVLLLEPYASTSNPRSSQPSADTTKKATDIMSPLSDLSWTNRFVTSKRHLMLHDFIRSSGPAFRRPSQAESDYTATTSSDSFTILTGSTNGRMDDLRDWLFCDPTELGDMPGLSAILPSMRQKRFSASEQSTRELVPCSSTQFRPPTGVSSTTTQSSASTSSVTSTVPLLPAHLLSSGPVDLSLWLQSQSEPNSGMEQECEQNLQPKKDPPLEQPDLMETVTIKGCPYAQCIGGPGGPTCCGARMKCPNAADDTITGPADTGNVANNTPTVSPSDPPSNLSSVTTSGNVHPVVAQLNQIAASHWSNWVEPKTANGNVDNTSSLPGIQGLSNKPWLYDNEASVLNTDFMLSMMIMMTVRNGLCLSSAIFRRAISSLALRDHQSILVVPLCEGLPVHLPPNFEETTKHLEVQFAAESKHFIRRRHSLPPTRRAEYAGQHKLDYLDQVLQMHTTRTEIQIAIYLFALEVCLGLSTATSSARALLDLGCGSMHALAPIRSVLQSNSIFSIGIDLPSSSLPGDGSNRIHCDLVKPPVVPVRDACMDFILSISFLQWLTSYTMKATYPAKAIIGDIARILRPGGQCVIQFYPLTNDELELTCKCLNRSKRGVGEMVQWLKCEFTDQKVGVSNPTSTSRIPLSRLEQPGIIPAVVLHSGCMVVSHRNGATDERYIDWLSLIQGNTVSRRQVGVECQ</sequence>
<dbReference type="Gene3D" id="3.40.50.150">
    <property type="entry name" value="Vaccinia Virus protein VP39"/>
    <property type="match status" value="1"/>
</dbReference>
<feature type="region of interest" description="Disordered" evidence="1">
    <location>
        <begin position="492"/>
        <end position="518"/>
    </location>
</feature>
<dbReference type="RefSeq" id="XP_009166745.1">
    <property type="nucleotide sequence ID" value="XM_009168481.1"/>
</dbReference>
<keyword evidence="4" id="KW-1185">Reference proteome</keyword>
<evidence type="ECO:0000259" key="2">
    <source>
        <dbReference type="Pfam" id="PF08241"/>
    </source>
</evidence>
<organism evidence="3 4">
    <name type="scientific">Opisthorchis viverrini</name>
    <name type="common">Southeast Asian liver fluke</name>
    <dbReference type="NCBI Taxonomy" id="6198"/>
    <lineage>
        <taxon>Eukaryota</taxon>
        <taxon>Metazoa</taxon>
        <taxon>Spiralia</taxon>
        <taxon>Lophotrochozoa</taxon>
        <taxon>Platyhelminthes</taxon>
        <taxon>Trematoda</taxon>
        <taxon>Digenea</taxon>
        <taxon>Opisthorchiida</taxon>
        <taxon>Opisthorchiata</taxon>
        <taxon>Opisthorchiidae</taxon>
        <taxon>Opisthorchis</taxon>
    </lineage>
</organism>
<dbReference type="InterPro" id="IPR029063">
    <property type="entry name" value="SAM-dependent_MTases_sf"/>
</dbReference>
<dbReference type="OrthoDB" id="6334544at2759"/>
<feature type="compositionally biased region" description="Polar residues" evidence="1">
    <location>
        <begin position="424"/>
        <end position="439"/>
    </location>
</feature>
<dbReference type="InterPro" id="IPR013216">
    <property type="entry name" value="Methyltransf_11"/>
</dbReference>
<reference evidence="3 4" key="1">
    <citation type="submission" date="2013-11" db="EMBL/GenBank/DDBJ databases">
        <title>Opisthorchis viverrini - life in the bile duct.</title>
        <authorList>
            <person name="Young N.D."/>
            <person name="Nagarajan N."/>
            <person name="Lin S.J."/>
            <person name="Korhonen P.K."/>
            <person name="Jex A.R."/>
            <person name="Hall R.S."/>
            <person name="Safavi-Hemami H."/>
            <person name="Kaewkong W."/>
            <person name="Bertrand D."/>
            <person name="Gao S."/>
            <person name="Seet Q."/>
            <person name="Wongkham S."/>
            <person name="Teh B.T."/>
            <person name="Wongkham C."/>
            <person name="Intapan P.M."/>
            <person name="Maleewong W."/>
            <person name="Yang X."/>
            <person name="Hu M."/>
            <person name="Wang Z."/>
            <person name="Hofmann A."/>
            <person name="Sternberg P.W."/>
            <person name="Tan P."/>
            <person name="Wang J."/>
            <person name="Gasser R.B."/>
        </authorList>
    </citation>
    <scope>NUCLEOTIDE SEQUENCE [LARGE SCALE GENOMIC DNA]</scope>
</reference>
<dbReference type="EMBL" id="KL596677">
    <property type="protein sequence ID" value="KER29515.1"/>
    <property type="molecule type" value="Genomic_DNA"/>
</dbReference>
<proteinExistence type="predicted"/>
<feature type="compositionally biased region" description="Low complexity" evidence="1">
    <location>
        <begin position="381"/>
        <end position="396"/>
    </location>
</feature>
<name>A0A075A1T1_OPIVI</name>
<evidence type="ECO:0000313" key="3">
    <source>
        <dbReference type="EMBL" id="KER29515.1"/>
    </source>
</evidence>
<feature type="region of interest" description="Disordered" evidence="1">
    <location>
        <begin position="424"/>
        <end position="448"/>
    </location>
</feature>
<evidence type="ECO:0000313" key="4">
    <source>
        <dbReference type="Proteomes" id="UP000054324"/>
    </source>
</evidence>
<dbReference type="SUPFAM" id="SSF53335">
    <property type="entry name" value="S-adenosyl-L-methionine-dependent methyltransferases"/>
    <property type="match status" value="1"/>
</dbReference>
<feature type="region of interest" description="Disordered" evidence="1">
    <location>
        <begin position="359"/>
        <end position="396"/>
    </location>
</feature>
<protein>
    <recommendedName>
        <fullName evidence="2">Methyltransferase type 11 domain-containing protein</fullName>
    </recommendedName>
</protein>
<dbReference type="KEGG" id="ovi:T265_03889"/>